<dbReference type="RefSeq" id="WP_151756267.1">
    <property type="nucleotide sequence ID" value="NZ_BKZW01000001.1"/>
</dbReference>
<name>A0A5J4KFY7_9CHLR</name>
<organism evidence="1 2">
    <name type="scientific">Dictyobacter vulcani</name>
    <dbReference type="NCBI Taxonomy" id="2607529"/>
    <lineage>
        <taxon>Bacteria</taxon>
        <taxon>Bacillati</taxon>
        <taxon>Chloroflexota</taxon>
        <taxon>Ktedonobacteria</taxon>
        <taxon>Ktedonobacterales</taxon>
        <taxon>Dictyobacteraceae</taxon>
        <taxon>Dictyobacter</taxon>
    </lineage>
</organism>
<evidence type="ECO:0000313" key="2">
    <source>
        <dbReference type="Proteomes" id="UP000326912"/>
    </source>
</evidence>
<dbReference type="AlphaFoldDB" id="A0A5J4KFY7"/>
<accession>A0A5J4KFY7</accession>
<gene>
    <name evidence="1" type="ORF">KDW_25160</name>
</gene>
<comment type="caution">
    <text evidence="1">The sequence shown here is derived from an EMBL/GenBank/DDBJ whole genome shotgun (WGS) entry which is preliminary data.</text>
</comment>
<proteinExistence type="predicted"/>
<evidence type="ECO:0000313" key="1">
    <source>
        <dbReference type="EMBL" id="GER88354.1"/>
    </source>
</evidence>
<keyword evidence="2" id="KW-1185">Reference proteome</keyword>
<protein>
    <submittedName>
        <fullName evidence="1">Uncharacterized protein</fullName>
    </submittedName>
</protein>
<sequence length="229" mass="24658">MKNLVKRKALMIAGATGALLMLAVLAGALFLAPMMASANSSQNTPTPAKAKKGAAYCQQYNQDLAKRLNISVDALQQDRKGAATDVIDQMVKDGKLKQDRANKIKQNIAKGKGQACPNMLQAKKGPMAKLFKKYTPAALQQLSQGLHMTSAQLTTQLKSGKSLTAIATAQHVSSSDLKTLVQNTITTVLKNAVNAGDLTQKRADAITTMLKNHPQFVEKLMNRVSKKQK</sequence>
<dbReference type="Proteomes" id="UP000326912">
    <property type="component" value="Unassembled WGS sequence"/>
</dbReference>
<reference evidence="1 2" key="1">
    <citation type="submission" date="2019-10" db="EMBL/GenBank/DDBJ databases">
        <title>Dictyobacter vulcani sp. nov., within the class Ktedonobacteria, isolated from soil of volcanic Mt. Zao.</title>
        <authorList>
            <person name="Zheng Y."/>
            <person name="Wang C.M."/>
            <person name="Sakai Y."/>
            <person name="Abe K."/>
            <person name="Yokota A."/>
            <person name="Yabe S."/>
        </authorList>
    </citation>
    <scope>NUCLEOTIDE SEQUENCE [LARGE SCALE GENOMIC DNA]</scope>
    <source>
        <strain evidence="1 2">W12</strain>
    </source>
</reference>
<dbReference type="EMBL" id="BKZW01000001">
    <property type="protein sequence ID" value="GER88354.1"/>
    <property type="molecule type" value="Genomic_DNA"/>
</dbReference>